<name>A0A2P6PX65_ROSCH</name>
<dbReference type="Pfam" id="PF09649">
    <property type="entry name" value="CHZ"/>
    <property type="match status" value="1"/>
</dbReference>
<comment type="caution">
    <text evidence="6">The sequence shown here is derived from an EMBL/GenBank/DDBJ whole genome shotgun (WGS) entry which is preliminary data.</text>
</comment>
<dbReference type="SMART" id="SM01082">
    <property type="entry name" value="CHZ"/>
    <property type="match status" value="1"/>
</dbReference>
<dbReference type="PANTHER" id="PTHR15410">
    <property type="entry name" value="HIRA-INTERACTING PROTEIN 3"/>
    <property type="match status" value="1"/>
</dbReference>
<dbReference type="PROSITE" id="PS51998">
    <property type="entry name" value="DEK_C"/>
    <property type="match status" value="1"/>
</dbReference>
<evidence type="ECO:0000313" key="6">
    <source>
        <dbReference type="EMBL" id="PRQ26528.1"/>
    </source>
</evidence>
<protein>
    <submittedName>
        <fullName evidence="6">Putative histone chaperone domain CHZ</fullName>
    </submittedName>
</protein>
<gene>
    <name evidence="6" type="ORF">RchiOBHm_Chr6g0295601</name>
</gene>
<feature type="region of interest" description="Disordered" evidence="4">
    <location>
        <begin position="392"/>
        <end position="489"/>
    </location>
</feature>
<keyword evidence="7" id="KW-1185">Reference proteome</keyword>
<evidence type="ECO:0000256" key="1">
    <source>
        <dbReference type="ARBA" id="ARBA00004123"/>
    </source>
</evidence>
<evidence type="ECO:0000259" key="5">
    <source>
        <dbReference type="PROSITE" id="PS51998"/>
    </source>
</evidence>
<feature type="compositionally biased region" description="Basic and acidic residues" evidence="4">
    <location>
        <begin position="10"/>
        <end position="23"/>
    </location>
</feature>
<feature type="domain" description="DEK-C" evidence="5">
    <location>
        <begin position="158"/>
        <end position="218"/>
    </location>
</feature>
<evidence type="ECO:0000256" key="3">
    <source>
        <dbReference type="ARBA" id="ARBA00023242"/>
    </source>
</evidence>
<comment type="subcellular location">
    <subcellularLocation>
        <location evidence="1">Nucleus</location>
    </subcellularLocation>
</comment>
<evidence type="ECO:0000256" key="4">
    <source>
        <dbReference type="SAM" id="MobiDB-lite"/>
    </source>
</evidence>
<accession>A0A2P6PX65</accession>
<organism evidence="6 7">
    <name type="scientific">Rosa chinensis</name>
    <name type="common">China rose</name>
    <dbReference type="NCBI Taxonomy" id="74649"/>
    <lineage>
        <taxon>Eukaryota</taxon>
        <taxon>Viridiplantae</taxon>
        <taxon>Streptophyta</taxon>
        <taxon>Embryophyta</taxon>
        <taxon>Tracheophyta</taxon>
        <taxon>Spermatophyta</taxon>
        <taxon>Magnoliopsida</taxon>
        <taxon>eudicotyledons</taxon>
        <taxon>Gunneridae</taxon>
        <taxon>Pentapetalae</taxon>
        <taxon>rosids</taxon>
        <taxon>fabids</taxon>
        <taxon>Rosales</taxon>
        <taxon>Rosaceae</taxon>
        <taxon>Rosoideae</taxon>
        <taxon>Rosoideae incertae sedis</taxon>
        <taxon>Rosa</taxon>
    </lineage>
</organism>
<evidence type="ECO:0000313" key="7">
    <source>
        <dbReference type="Proteomes" id="UP000238479"/>
    </source>
</evidence>
<proteinExistence type="predicted"/>
<feature type="region of interest" description="Disordered" evidence="4">
    <location>
        <begin position="82"/>
        <end position="162"/>
    </location>
</feature>
<feature type="compositionally biased region" description="Basic and acidic residues" evidence="4">
    <location>
        <begin position="303"/>
        <end position="315"/>
    </location>
</feature>
<keyword evidence="2" id="KW-0143">Chaperone</keyword>
<keyword evidence="3" id="KW-0539">Nucleus</keyword>
<dbReference type="InterPro" id="IPR019098">
    <property type="entry name" value="Histone_chaperone_domain_CHZ"/>
</dbReference>
<dbReference type="Gramene" id="PRQ26528">
    <property type="protein sequence ID" value="PRQ26528"/>
    <property type="gene ID" value="RchiOBHm_Chr6g0295601"/>
</dbReference>
<dbReference type="OMA" id="APTVYKK"/>
<feature type="compositionally biased region" description="Basic residues" evidence="4">
    <location>
        <begin position="228"/>
        <end position="238"/>
    </location>
</feature>
<dbReference type="Proteomes" id="UP000238479">
    <property type="component" value="Chromosome 6"/>
</dbReference>
<feature type="compositionally biased region" description="Acidic residues" evidence="4">
    <location>
        <begin position="448"/>
        <end position="472"/>
    </location>
</feature>
<dbReference type="EMBL" id="PDCK01000044">
    <property type="protein sequence ID" value="PRQ26528.1"/>
    <property type="molecule type" value="Genomic_DNA"/>
</dbReference>
<evidence type="ECO:0000256" key="2">
    <source>
        <dbReference type="ARBA" id="ARBA00023186"/>
    </source>
</evidence>
<feature type="compositionally biased region" description="Basic and acidic residues" evidence="4">
    <location>
        <begin position="94"/>
        <end position="125"/>
    </location>
</feature>
<dbReference type="PANTHER" id="PTHR15410:SF2">
    <property type="entry name" value="HIRA-INTERACTING PROTEIN 3"/>
    <property type="match status" value="1"/>
</dbReference>
<sequence>MAEVVEDSEAPLKKEEEERSDMESKILDAMRARIPHFKEQSDSLTFVNVRRVLEKDLGLEPSALDAHKGFVKEHLLKCLEGAGEDNTSKSSGQTDEKSLIKGEAADSIEGHESNKDMKETSSADEEKVEDSPASDLLTGHKTAKSKTEGSKSSTNKKAPTEAMIKLALGKRGSYIKANTEKLTMGELRRVLEKDLKLETYSLDPYKKFINQQLDEVLESCEDPEPVKNVKKNVKKPQRKTTPEEISEESSGPADSETDEEEDVVKPRKKSVTKGKMQNSDGLKKRKRLAKETNISGKKRIKSLKADSEEKSDAKDGGNVSEDEDSQSSAEKPVKKKEVSTPAYGKQVEHLRSVIKACGMSVPPSIYKKVKQVPENKREAHLIKELEDILGREGLSSSPTEKEIKEVKKKKEKAKELEGIDMSNIVTSSRRRSTTSFIPPPKPKTPVDSDSDAEDTDDDNDEEENEVEDEDNSSSDGNHSDKDDGDDDSD</sequence>
<feature type="region of interest" description="Disordered" evidence="4">
    <location>
        <begin position="1"/>
        <end position="23"/>
    </location>
</feature>
<dbReference type="InterPro" id="IPR037647">
    <property type="entry name" value="HIRIP3"/>
</dbReference>
<reference evidence="6 7" key="1">
    <citation type="journal article" date="2018" name="Nat. Genet.">
        <title>The Rosa genome provides new insights in the design of modern roses.</title>
        <authorList>
            <person name="Bendahmane M."/>
        </authorList>
    </citation>
    <scope>NUCLEOTIDE SEQUENCE [LARGE SCALE GENOMIC DNA]</scope>
    <source>
        <strain evidence="7">cv. Old Blush</strain>
    </source>
</reference>
<dbReference type="GO" id="GO:0005634">
    <property type="term" value="C:nucleus"/>
    <property type="evidence" value="ECO:0007669"/>
    <property type="project" value="UniProtKB-SubCell"/>
</dbReference>
<dbReference type="STRING" id="74649.A0A2P6PX65"/>
<feature type="region of interest" description="Disordered" evidence="4">
    <location>
        <begin position="221"/>
        <end position="343"/>
    </location>
</feature>
<dbReference type="InterPro" id="IPR014876">
    <property type="entry name" value="DEK_C"/>
</dbReference>
<dbReference type="AlphaFoldDB" id="A0A2P6PX65"/>
<dbReference type="OrthoDB" id="514832at2759"/>